<dbReference type="Proteomes" id="UP000609726">
    <property type="component" value="Unassembled WGS sequence"/>
</dbReference>
<dbReference type="EMBL" id="WHJH01000083">
    <property type="protein sequence ID" value="NHZ93646.1"/>
    <property type="molecule type" value="Genomic_DNA"/>
</dbReference>
<gene>
    <name evidence="1" type="ORF">F2P45_32300</name>
</gene>
<keyword evidence="2" id="KW-1185">Reference proteome</keyword>
<name>A0ABX0P450_9BURK</name>
<protein>
    <submittedName>
        <fullName evidence="1">Uncharacterized protein</fullName>
    </submittedName>
</protein>
<comment type="caution">
    <text evidence="1">The sequence shown here is derived from an EMBL/GenBank/DDBJ whole genome shotgun (WGS) entry which is preliminary data.</text>
</comment>
<reference evidence="1 2" key="1">
    <citation type="submission" date="2019-10" db="EMBL/GenBank/DDBJ databases">
        <title>Taxonomy of Antarctic Massilia spp.: description of Massilia rubra sp. nov., Massilia aquatica sp. nov., Massilia mucilaginosa sp. nov., Massilia frigida sp. nov. isolated from streams, lakes and regoliths.</title>
        <authorList>
            <person name="Holochova P."/>
            <person name="Sedlacek I."/>
            <person name="Kralova S."/>
            <person name="Maslanova I."/>
            <person name="Busse H.-J."/>
            <person name="Stankova E."/>
            <person name="Vrbovska V."/>
            <person name="Kovarovic V."/>
            <person name="Bartak M."/>
            <person name="Svec P."/>
            <person name="Pantucek R."/>
        </authorList>
    </citation>
    <scope>NUCLEOTIDE SEQUENCE [LARGE SCALE GENOMIC DNA]</scope>
    <source>
        <strain evidence="1 2">CCM 8733</strain>
    </source>
</reference>
<dbReference type="RefSeq" id="WP_166882331.1">
    <property type="nucleotide sequence ID" value="NZ_WHJH01000083.1"/>
</dbReference>
<sequence>MLGERHESRFETGIRLTYGKLDNGLVELGFSSELTELTFQGHPLFLEPSKKIFKVMIELDGAPYELLGFIILLNLGITMTGFHDDDEEDKAVTVFARGRWDEKLKKMNRFEF</sequence>
<organism evidence="1 2">
    <name type="scientific">Massilia mucilaginosa</name>
    <dbReference type="NCBI Taxonomy" id="2609282"/>
    <lineage>
        <taxon>Bacteria</taxon>
        <taxon>Pseudomonadati</taxon>
        <taxon>Pseudomonadota</taxon>
        <taxon>Betaproteobacteria</taxon>
        <taxon>Burkholderiales</taxon>
        <taxon>Oxalobacteraceae</taxon>
        <taxon>Telluria group</taxon>
        <taxon>Massilia</taxon>
    </lineage>
</organism>
<accession>A0ABX0P450</accession>
<proteinExistence type="predicted"/>
<evidence type="ECO:0000313" key="2">
    <source>
        <dbReference type="Proteomes" id="UP000609726"/>
    </source>
</evidence>
<evidence type="ECO:0000313" key="1">
    <source>
        <dbReference type="EMBL" id="NHZ93646.1"/>
    </source>
</evidence>